<feature type="compositionally biased region" description="Basic and acidic residues" evidence="1">
    <location>
        <begin position="107"/>
        <end position="121"/>
    </location>
</feature>
<comment type="caution">
    <text evidence="2">The sequence shown here is derived from an EMBL/GenBank/DDBJ whole genome shotgun (WGS) entry which is preliminary data.</text>
</comment>
<feature type="region of interest" description="Disordered" evidence="1">
    <location>
        <begin position="1"/>
        <end position="20"/>
    </location>
</feature>
<protein>
    <submittedName>
        <fullName evidence="2">Uncharacterized protein</fullName>
    </submittedName>
</protein>
<feature type="region of interest" description="Disordered" evidence="1">
    <location>
        <begin position="93"/>
        <end position="121"/>
    </location>
</feature>
<evidence type="ECO:0000313" key="3">
    <source>
        <dbReference type="Proteomes" id="UP000765509"/>
    </source>
</evidence>
<accession>A0A9Q3PMA1</accession>
<name>A0A9Q3PMA1_9BASI</name>
<gene>
    <name evidence="2" type="ORF">O181_106793</name>
</gene>
<keyword evidence="3" id="KW-1185">Reference proteome</keyword>
<reference evidence="2" key="1">
    <citation type="submission" date="2021-03" db="EMBL/GenBank/DDBJ databases">
        <title>Draft genome sequence of rust myrtle Austropuccinia psidii MF-1, a brazilian biotype.</title>
        <authorList>
            <person name="Quecine M.C."/>
            <person name="Pachon D.M.R."/>
            <person name="Bonatelli M.L."/>
            <person name="Correr F.H."/>
            <person name="Franceschini L.M."/>
            <person name="Leite T.F."/>
            <person name="Margarido G.R.A."/>
            <person name="Almeida C.A."/>
            <person name="Ferrarezi J.A."/>
            <person name="Labate C.A."/>
        </authorList>
    </citation>
    <scope>NUCLEOTIDE SEQUENCE</scope>
    <source>
        <strain evidence="2">MF-1</strain>
    </source>
</reference>
<sequence length="121" mass="14064">MAKLVRNTPGKKDQNSKRDITIINLPQKTQYLSISLNSDKCGHDIINRKCKNNLKRQLEDSSSQDELPNIIYQPINKTEETFQIFVDGNEKINGNPFKTKPKKKKVRFSEHHKLSEEEIIN</sequence>
<dbReference type="EMBL" id="AVOT02080178">
    <property type="protein sequence ID" value="MBW0567078.1"/>
    <property type="molecule type" value="Genomic_DNA"/>
</dbReference>
<proteinExistence type="predicted"/>
<evidence type="ECO:0000313" key="2">
    <source>
        <dbReference type="EMBL" id="MBW0567078.1"/>
    </source>
</evidence>
<evidence type="ECO:0000256" key="1">
    <source>
        <dbReference type="SAM" id="MobiDB-lite"/>
    </source>
</evidence>
<organism evidence="2 3">
    <name type="scientific">Austropuccinia psidii MF-1</name>
    <dbReference type="NCBI Taxonomy" id="1389203"/>
    <lineage>
        <taxon>Eukaryota</taxon>
        <taxon>Fungi</taxon>
        <taxon>Dikarya</taxon>
        <taxon>Basidiomycota</taxon>
        <taxon>Pucciniomycotina</taxon>
        <taxon>Pucciniomycetes</taxon>
        <taxon>Pucciniales</taxon>
        <taxon>Sphaerophragmiaceae</taxon>
        <taxon>Austropuccinia</taxon>
    </lineage>
</organism>
<dbReference type="Proteomes" id="UP000765509">
    <property type="component" value="Unassembled WGS sequence"/>
</dbReference>
<feature type="compositionally biased region" description="Basic and acidic residues" evidence="1">
    <location>
        <begin position="10"/>
        <end position="20"/>
    </location>
</feature>
<dbReference type="AlphaFoldDB" id="A0A9Q3PMA1"/>